<name>W7JTH3_PLAFA</name>
<gene>
    <name evidence="2" type="ORF">C923_00952</name>
</gene>
<keyword evidence="1" id="KW-0732">Signal</keyword>
<evidence type="ECO:0000313" key="2">
    <source>
        <dbReference type="EMBL" id="EWC78383.1"/>
    </source>
</evidence>
<proteinExistence type="predicted"/>
<dbReference type="Proteomes" id="UP000030697">
    <property type="component" value="Unassembled WGS sequence"/>
</dbReference>
<feature type="signal peptide" evidence="1">
    <location>
        <begin position="1"/>
        <end position="17"/>
    </location>
</feature>
<feature type="chain" id="PRO_5004897033" description="PYST-C1-like N-terminal domain-containing protein" evidence="1">
    <location>
        <begin position="18"/>
        <end position="83"/>
    </location>
</feature>
<organism evidence="2 3">
    <name type="scientific">Plasmodium falciparum UGT5.1</name>
    <dbReference type="NCBI Taxonomy" id="1237627"/>
    <lineage>
        <taxon>Eukaryota</taxon>
        <taxon>Sar</taxon>
        <taxon>Alveolata</taxon>
        <taxon>Apicomplexa</taxon>
        <taxon>Aconoidasida</taxon>
        <taxon>Haemosporida</taxon>
        <taxon>Plasmodiidae</taxon>
        <taxon>Plasmodium</taxon>
        <taxon>Plasmodium (Laverania)</taxon>
    </lineage>
</organism>
<protein>
    <recommendedName>
        <fullName evidence="4">PYST-C1-like N-terminal domain-containing protein</fullName>
    </recommendedName>
</protein>
<accession>W7JTH3</accession>
<evidence type="ECO:0000256" key="1">
    <source>
        <dbReference type="SAM" id="SignalP"/>
    </source>
</evidence>
<feature type="non-terminal residue" evidence="2">
    <location>
        <position position="83"/>
    </location>
</feature>
<dbReference type="AlphaFoldDB" id="W7JTH3"/>
<dbReference type="EMBL" id="KE124436">
    <property type="protein sequence ID" value="EWC78383.1"/>
    <property type="molecule type" value="Genomic_DNA"/>
</dbReference>
<evidence type="ECO:0000313" key="3">
    <source>
        <dbReference type="Proteomes" id="UP000030697"/>
    </source>
</evidence>
<dbReference type="OrthoDB" id="378919at2759"/>
<sequence length="83" mass="9769">MWKFITIIIFSIYYIDGKSILRNNKSHNNLPISKTNEEEEGKININNLKPIKQHDNIIEDVHIKENKFISIKNKDKNGSFIDL</sequence>
<reference evidence="2 3" key="1">
    <citation type="submission" date="2013-02" db="EMBL/GenBank/DDBJ databases">
        <title>The Genome Sequence of Plasmodium falciparum UGT5.1.</title>
        <authorList>
            <consortium name="The Broad Institute Genome Sequencing Platform"/>
            <consortium name="The Broad Institute Genome Sequencing Center for Infectious Disease"/>
            <person name="Neafsey D."/>
            <person name="Cheeseman I."/>
            <person name="Volkman S."/>
            <person name="Adams J."/>
            <person name="Walker B."/>
            <person name="Young S.K."/>
            <person name="Zeng Q."/>
            <person name="Gargeya S."/>
            <person name="Fitzgerald M."/>
            <person name="Haas B."/>
            <person name="Abouelleil A."/>
            <person name="Alvarado L."/>
            <person name="Arachchi H.M."/>
            <person name="Berlin A.M."/>
            <person name="Chapman S.B."/>
            <person name="Dewar J."/>
            <person name="Goldberg J."/>
            <person name="Griggs A."/>
            <person name="Gujja S."/>
            <person name="Hansen M."/>
            <person name="Howarth C."/>
            <person name="Imamovic A."/>
            <person name="Larimer J."/>
            <person name="McCowan C."/>
            <person name="Murphy C."/>
            <person name="Neiman D."/>
            <person name="Pearson M."/>
            <person name="Priest M."/>
            <person name="Roberts A."/>
            <person name="Saif S."/>
            <person name="Shea T."/>
            <person name="Sisk P."/>
            <person name="Sykes S."/>
            <person name="Wortman J."/>
            <person name="Nusbaum C."/>
            <person name="Birren B."/>
        </authorList>
    </citation>
    <scope>NUCLEOTIDE SEQUENCE [LARGE SCALE GENOMIC DNA]</scope>
    <source>
        <strain evidence="2 3">UGT5.1</strain>
    </source>
</reference>
<evidence type="ECO:0008006" key="4">
    <source>
        <dbReference type="Google" id="ProtNLM"/>
    </source>
</evidence>